<evidence type="ECO:0000259" key="3">
    <source>
        <dbReference type="SMART" id="SM00560"/>
    </source>
</evidence>
<dbReference type="Pfam" id="PF07554">
    <property type="entry name" value="FIVAR"/>
    <property type="match status" value="1"/>
</dbReference>
<dbReference type="InterPro" id="IPR006558">
    <property type="entry name" value="LamG-like"/>
</dbReference>
<dbReference type="Pfam" id="PF13385">
    <property type="entry name" value="Laminin_G_3"/>
    <property type="match status" value="1"/>
</dbReference>
<dbReference type="InterPro" id="IPR013320">
    <property type="entry name" value="ConA-like_dom_sf"/>
</dbReference>
<dbReference type="Proteomes" id="UP001610063">
    <property type="component" value="Unassembled WGS sequence"/>
</dbReference>
<gene>
    <name evidence="4" type="ORF">ACHKAR_01850</name>
</gene>
<evidence type="ECO:0000256" key="2">
    <source>
        <dbReference type="ARBA" id="ARBA00023157"/>
    </source>
</evidence>
<keyword evidence="2" id="KW-1015">Disulfide bond</keyword>
<evidence type="ECO:0000313" key="5">
    <source>
        <dbReference type="Proteomes" id="UP001610063"/>
    </source>
</evidence>
<evidence type="ECO:0000313" key="4">
    <source>
        <dbReference type="EMBL" id="MFH6982159.1"/>
    </source>
</evidence>
<dbReference type="Gene3D" id="1.20.1270.90">
    <property type="entry name" value="AF1782-like"/>
    <property type="match status" value="1"/>
</dbReference>
<sequence>MIDFNNKTKIYGIRALVLSLGVLVIFTLNSCGDDGEDKGPNTDLTALTAEISTVETLLSSSVEGNGVGEYYKNSKEPLETALADAQTVSNNEAATQEEIDAALTSLEDARFAFAAREIEDAALQFSANGSENAIAVEQSSNSASIFNRGEFTFETWVYYTDKPGFFGQMASTEFYADGVWGWNVRVGDGDALDFAIGDADGESRLQPDVTAVPGAIVPRNEWVHIACTFDGTTMKSYINGNEIGSLDASDRDRMGEVAAQEGAQPLTLGNSAGFKQPERRLVGKMFDVRYWGVARSVAEIKEDMDFVIDGDETGLIGYWPFAKPATTDLITDWASDTEGENNLSLVDGAIVSTR</sequence>
<dbReference type="SMART" id="SM00560">
    <property type="entry name" value="LamGL"/>
    <property type="match status" value="1"/>
</dbReference>
<dbReference type="Gene3D" id="2.60.120.200">
    <property type="match status" value="1"/>
</dbReference>
<evidence type="ECO:0000256" key="1">
    <source>
        <dbReference type="ARBA" id="ARBA00022729"/>
    </source>
</evidence>
<dbReference type="EMBL" id="JBIPKE010000009">
    <property type="protein sequence ID" value="MFH6982159.1"/>
    <property type="molecule type" value="Genomic_DNA"/>
</dbReference>
<protein>
    <submittedName>
        <fullName evidence="4">LamG-like jellyroll fold domain-containing protein</fullName>
    </submittedName>
</protein>
<keyword evidence="1" id="KW-0732">Signal</keyword>
<proteinExistence type="predicted"/>
<keyword evidence="5" id="KW-1185">Reference proteome</keyword>
<accession>A0ABW7N670</accession>
<name>A0ABW7N670_9BACT</name>
<feature type="domain" description="LamG-like jellyroll fold" evidence="3">
    <location>
        <begin position="149"/>
        <end position="298"/>
    </location>
</feature>
<organism evidence="4 5">
    <name type="scientific">Marinoscillum luteum</name>
    <dbReference type="NCBI Taxonomy" id="861051"/>
    <lineage>
        <taxon>Bacteria</taxon>
        <taxon>Pseudomonadati</taxon>
        <taxon>Bacteroidota</taxon>
        <taxon>Cytophagia</taxon>
        <taxon>Cytophagales</taxon>
        <taxon>Reichenbachiellaceae</taxon>
        <taxon>Marinoscillum</taxon>
    </lineage>
</organism>
<reference evidence="4 5" key="1">
    <citation type="journal article" date="2013" name="Int. J. Syst. Evol. Microbiol.">
        <title>Marinoscillum luteum sp. nov., isolated from marine sediment.</title>
        <authorList>
            <person name="Cha I.T."/>
            <person name="Park S.J."/>
            <person name="Kim S.J."/>
            <person name="Kim J.G."/>
            <person name="Jung M.Y."/>
            <person name="Shin K.S."/>
            <person name="Kwon K.K."/>
            <person name="Yang S.H."/>
            <person name="Seo Y.S."/>
            <person name="Rhee S.K."/>
        </authorList>
    </citation>
    <scope>NUCLEOTIDE SEQUENCE [LARGE SCALE GENOMIC DNA]</scope>
    <source>
        <strain evidence="4 5">KCTC 23939</strain>
    </source>
</reference>
<comment type="caution">
    <text evidence="4">The sequence shown here is derived from an EMBL/GenBank/DDBJ whole genome shotgun (WGS) entry which is preliminary data.</text>
</comment>
<dbReference type="RefSeq" id="WP_395415932.1">
    <property type="nucleotide sequence ID" value="NZ_JBIPKE010000009.1"/>
</dbReference>
<dbReference type="SUPFAM" id="SSF49899">
    <property type="entry name" value="Concanavalin A-like lectins/glucanases"/>
    <property type="match status" value="1"/>
</dbReference>